<dbReference type="InterPro" id="IPR043128">
    <property type="entry name" value="Rev_trsase/Diguanyl_cyclase"/>
</dbReference>
<dbReference type="Proteomes" id="UP000627715">
    <property type="component" value="Unassembled WGS sequence"/>
</dbReference>
<dbReference type="InterPro" id="IPR000160">
    <property type="entry name" value="GGDEF_dom"/>
</dbReference>
<keyword evidence="3" id="KW-0472">Membrane</keyword>
<accession>A0A916QMB7</accession>
<dbReference type="Pfam" id="PF00990">
    <property type="entry name" value="GGDEF"/>
    <property type="match status" value="1"/>
</dbReference>
<evidence type="ECO:0000313" key="6">
    <source>
        <dbReference type="Proteomes" id="UP000627715"/>
    </source>
</evidence>
<dbReference type="EMBL" id="BMIY01000013">
    <property type="protein sequence ID" value="GFZ82454.1"/>
    <property type="molecule type" value="Genomic_DNA"/>
</dbReference>
<comment type="caution">
    <text evidence="5">The sequence shown here is derived from an EMBL/GenBank/DDBJ whole genome shotgun (WGS) entry which is preliminary data.</text>
</comment>
<name>A0A916QMB7_9GAMM</name>
<feature type="transmembrane region" description="Helical" evidence="3">
    <location>
        <begin position="31"/>
        <end position="52"/>
    </location>
</feature>
<proteinExistence type="predicted"/>
<dbReference type="PANTHER" id="PTHR45138">
    <property type="entry name" value="REGULATORY COMPONENTS OF SENSORY TRANSDUCTION SYSTEM"/>
    <property type="match status" value="1"/>
</dbReference>
<protein>
    <recommendedName>
        <fullName evidence="1">diguanylate cyclase</fullName>
        <ecNumber evidence="1">2.7.7.65</ecNumber>
    </recommendedName>
</protein>
<feature type="transmembrane region" description="Helical" evidence="3">
    <location>
        <begin position="149"/>
        <end position="167"/>
    </location>
</feature>
<dbReference type="NCBIfam" id="TIGR00254">
    <property type="entry name" value="GGDEF"/>
    <property type="match status" value="1"/>
</dbReference>
<evidence type="ECO:0000313" key="5">
    <source>
        <dbReference type="EMBL" id="GFZ82454.1"/>
    </source>
</evidence>
<keyword evidence="6" id="KW-1185">Reference proteome</keyword>
<dbReference type="RefSeq" id="WP_068810554.1">
    <property type="nucleotide sequence ID" value="NZ_BMIY01000013.1"/>
</dbReference>
<feature type="domain" description="GGDEF" evidence="4">
    <location>
        <begin position="212"/>
        <end position="337"/>
    </location>
</feature>
<comment type="catalytic activity">
    <reaction evidence="2">
        <text>2 GTP = 3',3'-c-di-GMP + 2 diphosphate</text>
        <dbReference type="Rhea" id="RHEA:24898"/>
        <dbReference type="ChEBI" id="CHEBI:33019"/>
        <dbReference type="ChEBI" id="CHEBI:37565"/>
        <dbReference type="ChEBI" id="CHEBI:58805"/>
        <dbReference type="EC" id="2.7.7.65"/>
    </reaction>
</comment>
<dbReference type="OrthoDB" id="9812260at2"/>
<dbReference type="SUPFAM" id="SSF55073">
    <property type="entry name" value="Nucleotide cyclase"/>
    <property type="match status" value="1"/>
</dbReference>
<reference evidence="5" key="2">
    <citation type="submission" date="2020-09" db="EMBL/GenBank/DDBJ databases">
        <authorList>
            <person name="Sun Q."/>
            <person name="Zhou Y."/>
        </authorList>
    </citation>
    <scope>NUCLEOTIDE SEQUENCE</scope>
    <source>
        <strain evidence="5">CGMCC 1.15425</strain>
    </source>
</reference>
<sequence length="376" mass="42021">MTQPEISQQVAEQLRAATQHTSRISRFYAKFARIVSIASVSVAIPFSIYHMVFGNIQVALFLAPVIMLQTYLAYHFICKGYNRNLAIILVVMQMVCTVALVAMFGPSAIVWLFVTGVTSFFLLSVRIAVFCNIAAAVAVSSLAVLEPAFLVRFLAAFALFNVCLYAFSQQLVARTNELELMLTIDPLTRAGNRTSLELALARIKSQAERHGHAATLMVIDIDNFKRYNTDLGPREADELLRKIADVIKHRLRPTDSFYRYHGEEFVLIAENTPMSQATYLAEDLRKRVEKRIQCATVSIGVTDVRPGIDVYEALKRAQKALVNAKTIGPNWVCFDTNESEPDIKQNDFWQDLVDSETSEYAESTVPVAPVKRVVGA</sequence>
<keyword evidence="3" id="KW-0812">Transmembrane</keyword>
<dbReference type="InterPro" id="IPR029787">
    <property type="entry name" value="Nucleotide_cyclase"/>
</dbReference>
<dbReference type="PROSITE" id="PS50887">
    <property type="entry name" value="GGDEF"/>
    <property type="match status" value="1"/>
</dbReference>
<dbReference type="EC" id="2.7.7.65" evidence="1"/>
<dbReference type="InterPro" id="IPR050469">
    <property type="entry name" value="Diguanylate_Cyclase"/>
</dbReference>
<evidence type="ECO:0000256" key="1">
    <source>
        <dbReference type="ARBA" id="ARBA00012528"/>
    </source>
</evidence>
<feature type="transmembrane region" description="Helical" evidence="3">
    <location>
        <begin position="85"/>
        <end position="114"/>
    </location>
</feature>
<evidence type="ECO:0000256" key="2">
    <source>
        <dbReference type="ARBA" id="ARBA00034247"/>
    </source>
</evidence>
<reference evidence="5" key="1">
    <citation type="journal article" date="2014" name="Int. J. Syst. Evol. Microbiol.">
        <title>Complete genome sequence of Corynebacterium casei LMG S-19264T (=DSM 44701T), isolated from a smear-ripened cheese.</title>
        <authorList>
            <consortium name="US DOE Joint Genome Institute (JGI-PGF)"/>
            <person name="Walter F."/>
            <person name="Albersmeier A."/>
            <person name="Kalinowski J."/>
            <person name="Ruckert C."/>
        </authorList>
    </citation>
    <scope>NUCLEOTIDE SEQUENCE</scope>
    <source>
        <strain evidence="5">CGMCC 1.15425</strain>
    </source>
</reference>
<dbReference type="GO" id="GO:0052621">
    <property type="term" value="F:diguanylate cyclase activity"/>
    <property type="evidence" value="ECO:0007669"/>
    <property type="project" value="UniProtKB-EC"/>
</dbReference>
<dbReference type="AlphaFoldDB" id="A0A916QMB7"/>
<gene>
    <name evidence="5" type="ORF">GCM10011403_27440</name>
</gene>
<feature type="transmembrane region" description="Helical" evidence="3">
    <location>
        <begin position="58"/>
        <end position="78"/>
    </location>
</feature>
<dbReference type="CDD" id="cd01949">
    <property type="entry name" value="GGDEF"/>
    <property type="match status" value="1"/>
</dbReference>
<evidence type="ECO:0000259" key="4">
    <source>
        <dbReference type="PROSITE" id="PS50887"/>
    </source>
</evidence>
<dbReference type="SMART" id="SM00267">
    <property type="entry name" value="GGDEF"/>
    <property type="match status" value="1"/>
</dbReference>
<keyword evidence="3" id="KW-1133">Transmembrane helix</keyword>
<dbReference type="PANTHER" id="PTHR45138:SF9">
    <property type="entry name" value="DIGUANYLATE CYCLASE DGCM-RELATED"/>
    <property type="match status" value="1"/>
</dbReference>
<evidence type="ECO:0000256" key="3">
    <source>
        <dbReference type="SAM" id="Phobius"/>
    </source>
</evidence>
<dbReference type="Gene3D" id="3.30.70.270">
    <property type="match status" value="1"/>
</dbReference>
<organism evidence="5 6">
    <name type="scientific">Pseudohongiella nitratireducens</name>
    <dbReference type="NCBI Taxonomy" id="1768907"/>
    <lineage>
        <taxon>Bacteria</taxon>
        <taxon>Pseudomonadati</taxon>
        <taxon>Pseudomonadota</taxon>
        <taxon>Gammaproteobacteria</taxon>
        <taxon>Pseudomonadales</taxon>
        <taxon>Pseudohongiellaceae</taxon>
        <taxon>Pseudohongiella</taxon>
    </lineage>
</organism>